<dbReference type="EMBL" id="JAACYS010000011">
    <property type="protein sequence ID" value="NCU16943.1"/>
    <property type="molecule type" value="Genomic_DNA"/>
</dbReference>
<accession>A0ABX0A6Z2</accession>
<evidence type="ECO:0000313" key="3">
    <source>
        <dbReference type="EMBL" id="NCU16943.1"/>
    </source>
</evidence>
<evidence type="ECO:0000313" key="4">
    <source>
        <dbReference type="Proteomes" id="UP000743899"/>
    </source>
</evidence>
<dbReference type="PANTHER" id="PTHR35788:SF1">
    <property type="entry name" value="EXPORTED PROTEIN"/>
    <property type="match status" value="1"/>
</dbReference>
<protein>
    <recommendedName>
        <fullName evidence="2">G5 domain-containing protein</fullName>
    </recommendedName>
</protein>
<dbReference type="PANTHER" id="PTHR35788">
    <property type="entry name" value="EXPORTED PROTEIN-RELATED"/>
    <property type="match status" value="1"/>
</dbReference>
<dbReference type="Pfam" id="PF07501">
    <property type="entry name" value="G5"/>
    <property type="match status" value="1"/>
</dbReference>
<proteinExistence type="predicted"/>
<dbReference type="Proteomes" id="UP000743899">
    <property type="component" value="Unassembled WGS sequence"/>
</dbReference>
<dbReference type="RefSeq" id="WP_161919779.1">
    <property type="nucleotide sequence ID" value="NZ_JAACYS010000011.1"/>
</dbReference>
<feature type="domain" description="G5" evidence="2">
    <location>
        <begin position="303"/>
        <end position="383"/>
    </location>
</feature>
<keyword evidence="4" id="KW-1185">Reference proteome</keyword>
<reference evidence="3 4" key="1">
    <citation type="submission" date="2020-01" db="EMBL/GenBank/DDBJ databases">
        <title>A novel Bacillus sp. from Pasinler.</title>
        <authorList>
            <person name="Adiguzel A."/>
            <person name="Ay H."/>
            <person name="Baltaci M.O."/>
        </authorList>
    </citation>
    <scope>NUCLEOTIDE SEQUENCE [LARGE SCALE GENOMIC DNA]</scope>
    <source>
        <strain evidence="3 4">P1</strain>
    </source>
</reference>
<sequence length="480" mass="53756">MKNIKTLSITLITLIFVISGLVWGVSNTSIAKAATIFPEGSMIGGINVGEKTPDEAINLILDKVEKWKNVDEIKVTVPGQQISVPYNSITFDIQGSIKDLEEKVKKRWYEFFKKAQPKQVPLYVNVSLDEDIITQLGKAVDIEQTIKLMEETISYLGEHEIEAILSSDALLTEEIIAETTWTVPKDYGYLKMFIDKVNGLEIPANTNFSFNEQVASEVSHFGQKEGDFVASMIYALALKTNLQVVERASQGEIPTYTKAGLEAHVNPKNNIDLVIYNPGPTSYKFLIQQAGSELNLALLSTPINTSHEYTIENETDVKFHTIIRYDEDLKPGHEQVIQTGQNGNRVEVYKTNRDSNGTVVSKELIARDFYLPQPKIILKSPVSDEESNVVEEETNISSDVSQIKEIINNNANLSELSTPDEVDENVILEQLDLFNGEELTEEQLRELLGWLFLFGLLSSSSDENNTEQPTLEENEVESSL</sequence>
<comment type="caution">
    <text evidence="3">The sequence shown here is derived from an EMBL/GenBank/DDBJ whole genome shotgun (WGS) entry which is preliminary data.</text>
</comment>
<keyword evidence="1" id="KW-0732">Signal</keyword>
<dbReference type="InterPro" id="IPR011098">
    <property type="entry name" value="G5_dom"/>
</dbReference>
<dbReference type="PROSITE" id="PS51109">
    <property type="entry name" value="G5"/>
    <property type="match status" value="1"/>
</dbReference>
<dbReference type="SMART" id="SM01208">
    <property type="entry name" value="G5"/>
    <property type="match status" value="1"/>
</dbReference>
<name>A0ABX0A6Z2_9BACI</name>
<organism evidence="3 4">
    <name type="scientific">Pallidibacillus pasinlerensis</name>
    <dbReference type="NCBI Taxonomy" id="2703818"/>
    <lineage>
        <taxon>Bacteria</taxon>
        <taxon>Bacillati</taxon>
        <taxon>Bacillota</taxon>
        <taxon>Bacilli</taxon>
        <taxon>Bacillales</taxon>
        <taxon>Bacillaceae</taxon>
        <taxon>Pallidibacillus</taxon>
    </lineage>
</organism>
<dbReference type="InterPro" id="IPR052913">
    <property type="entry name" value="Glycopeptide_resist_protein"/>
</dbReference>
<dbReference type="Gene3D" id="2.20.230.10">
    <property type="entry name" value="Resuscitation-promoting factor rpfb"/>
    <property type="match status" value="1"/>
</dbReference>
<evidence type="ECO:0000256" key="1">
    <source>
        <dbReference type="ARBA" id="ARBA00022729"/>
    </source>
</evidence>
<gene>
    <name evidence="3" type="ORF">GW534_04045</name>
</gene>
<evidence type="ECO:0000259" key="2">
    <source>
        <dbReference type="PROSITE" id="PS51109"/>
    </source>
</evidence>